<organism evidence="2 4">
    <name type="scientific">Anaerotignum propionicum DSM 1682</name>
    <dbReference type="NCBI Taxonomy" id="991789"/>
    <lineage>
        <taxon>Bacteria</taxon>
        <taxon>Bacillati</taxon>
        <taxon>Bacillota</taxon>
        <taxon>Clostridia</taxon>
        <taxon>Lachnospirales</taxon>
        <taxon>Anaerotignaceae</taxon>
        <taxon>Anaerotignum</taxon>
    </lineage>
</organism>
<dbReference type="Proteomes" id="UP000184204">
    <property type="component" value="Unassembled WGS sequence"/>
</dbReference>
<evidence type="ECO:0000313" key="2">
    <source>
        <dbReference type="EMBL" id="SHE60186.1"/>
    </source>
</evidence>
<evidence type="ECO:0000313" key="3">
    <source>
        <dbReference type="Proteomes" id="UP000068026"/>
    </source>
</evidence>
<reference evidence="4" key="4">
    <citation type="submission" date="2016-11" db="EMBL/GenBank/DDBJ databases">
        <authorList>
            <person name="Jaros S."/>
            <person name="Januszkiewicz K."/>
            <person name="Wedrychowicz H."/>
        </authorList>
    </citation>
    <scope>NUCLEOTIDE SEQUENCE [LARGE SCALE GENOMIC DNA]</scope>
    <source>
        <strain evidence="4">DSM 1682</strain>
    </source>
</reference>
<reference evidence="1 3" key="1">
    <citation type="journal article" date="2016" name="Genome Announc.">
        <title>Complete Genome Sequence of the Amino Acid-Fermenting Clostridium propionicum X2 (DSM 1682).</title>
        <authorList>
            <person name="Poehlein A."/>
            <person name="Schlien K."/>
            <person name="Chowdhury N.P."/>
            <person name="Gottschalk G."/>
            <person name="Buckel W."/>
            <person name="Daniel R."/>
        </authorList>
    </citation>
    <scope>NUCLEOTIDE SEQUENCE [LARGE SCALE GENOMIC DNA]</scope>
    <source>
        <strain evidence="1 3">X2</strain>
    </source>
</reference>
<dbReference type="Proteomes" id="UP000068026">
    <property type="component" value="Chromosome"/>
</dbReference>
<dbReference type="AlphaFoldDB" id="A0A0X1U7R5"/>
<dbReference type="EMBL" id="CP014223">
    <property type="protein sequence ID" value="AMJ40974.1"/>
    <property type="molecule type" value="Genomic_DNA"/>
</dbReference>
<keyword evidence="3" id="KW-1185">Reference proteome</keyword>
<sequence>MKKDNIRDYATEAFRYYAACGQRTSEELKQQVKKQIYDQSKRERIRSGSGAHSDYTAYSVMAADDEMYEMAAEFLDIIAVEKTMKQLTCDQKKAVEIVYFTDAGRELEKGDISKRVHKAEIEIPASSMSIYRWLRNARYIFSKERGLRIIK</sequence>
<evidence type="ECO:0000313" key="4">
    <source>
        <dbReference type="Proteomes" id="UP000184204"/>
    </source>
</evidence>
<proteinExistence type="predicted"/>
<dbReference type="RefSeq" id="WP_066049435.1">
    <property type="nucleotide sequence ID" value="NZ_CP014223.1"/>
</dbReference>
<name>A0A0X1U7R5_ANAPI</name>
<dbReference type="EMBL" id="FQUA01000004">
    <property type="protein sequence ID" value="SHE60186.1"/>
    <property type="molecule type" value="Genomic_DNA"/>
</dbReference>
<reference evidence="2" key="3">
    <citation type="submission" date="2016-11" db="EMBL/GenBank/DDBJ databases">
        <authorList>
            <person name="Varghese N."/>
            <person name="Submissions S."/>
        </authorList>
    </citation>
    <scope>NUCLEOTIDE SEQUENCE</scope>
    <source>
        <strain evidence="2">DSM 1682</strain>
    </source>
</reference>
<gene>
    <name evidence="1" type="ORF">CPRO_13810</name>
    <name evidence="2" type="ORF">SAMN02745151_01192</name>
</gene>
<dbReference type="OrthoDB" id="1909959at2"/>
<protein>
    <submittedName>
        <fullName evidence="2">Uncharacterized protein</fullName>
    </submittedName>
</protein>
<evidence type="ECO:0000313" key="1">
    <source>
        <dbReference type="EMBL" id="AMJ40974.1"/>
    </source>
</evidence>
<accession>A0A0X1U7R5</accession>
<dbReference type="KEGG" id="cpro:CPRO_13810"/>
<reference evidence="3" key="2">
    <citation type="submission" date="2016-01" db="EMBL/GenBank/DDBJ databases">
        <authorList>
            <person name="Poehlein A."/>
            <person name="Schlien K."/>
            <person name="Gottschalk G."/>
            <person name="Buckel W."/>
            <person name="Daniel R."/>
        </authorList>
    </citation>
    <scope>NUCLEOTIDE SEQUENCE [LARGE SCALE GENOMIC DNA]</scope>
    <source>
        <strain evidence="3">X2</strain>
    </source>
</reference>